<comment type="caution">
    <text evidence="8">The sequence shown here is derived from an EMBL/GenBank/DDBJ whole genome shotgun (WGS) entry which is preliminary data.</text>
</comment>
<sequence length="144" mass="15017">MRTTRLLGLAGGLVLATALFWQPVNAQDATPSAPEVSDAEAAPDGPTPMDEAAASPDAVAEGRALAIGNCGGCHATGLEDESPLAEAPPFRTLGWNYPVRYLQESLAEGIVTGHDDMPEVAWDPGTIGVFLAYLESIQVPKDSE</sequence>
<dbReference type="RefSeq" id="WP_306885963.1">
    <property type="nucleotide sequence ID" value="NZ_JAUSUL010000002.1"/>
</dbReference>
<evidence type="ECO:0000313" key="8">
    <source>
        <dbReference type="EMBL" id="MDQ0316136.1"/>
    </source>
</evidence>
<evidence type="ECO:0000259" key="7">
    <source>
        <dbReference type="PROSITE" id="PS51007"/>
    </source>
</evidence>
<evidence type="ECO:0000256" key="5">
    <source>
        <dbReference type="SAM" id="MobiDB-lite"/>
    </source>
</evidence>
<dbReference type="InterPro" id="IPR036909">
    <property type="entry name" value="Cyt_c-like_dom_sf"/>
</dbReference>
<keyword evidence="2 4" id="KW-0479">Metal-binding</keyword>
<feature type="signal peptide" evidence="6">
    <location>
        <begin position="1"/>
        <end position="26"/>
    </location>
</feature>
<dbReference type="PROSITE" id="PS51007">
    <property type="entry name" value="CYTC"/>
    <property type="match status" value="1"/>
</dbReference>
<protein>
    <submittedName>
        <fullName evidence="8">Mono/diheme cytochrome c family protein</fullName>
    </submittedName>
</protein>
<dbReference type="EMBL" id="JAUSUL010000002">
    <property type="protein sequence ID" value="MDQ0316136.1"/>
    <property type="molecule type" value="Genomic_DNA"/>
</dbReference>
<feature type="region of interest" description="Disordered" evidence="5">
    <location>
        <begin position="28"/>
        <end position="57"/>
    </location>
</feature>
<gene>
    <name evidence="8" type="ORF">J2S73_002593</name>
</gene>
<keyword evidence="9" id="KW-1185">Reference proteome</keyword>
<dbReference type="Proteomes" id="UP001229244">
    <property type="component" value="Unassembled WGS sequence"/>
</dbReference>
<dbReference type="SUPFAM" id="SSF46626">
    <property type="entry name" value="Cytochrome c"/>
    <property type="match status" value="1"/>
</dbReference>
<keyword evidence="6" id="KW-0732">Signal</keyword>
<accession>A0AAE4ASD4</accession>
<dbReference type="GO" id="GO:0046872">
    <property type="term" value="F:metal ion binding"/>
    <property type="evidence" value="ECO:0007669"/>
    <property type="project" value="UniProtKB-KW"/>
</dbReference>
<reference evidence="8" key="1">
    <citation type="submission" date="2023-07" db="EMBL/GenBank/DDBJ databases">
        <title>Genomic Encyclopedia of Type Strains, Phase IV (KMG-IV): sequencing the most valuable type-strain genomes for metagenomic binning, comparative biology and taxonomic classification.</title>
        <authorList>
            <person name="Goeker M."/>
        </authorList>
    </citation>
    <scope>NUCLEOTIDE SEQUENCE</scope>
    <source>
        <strain evidence="8">DSM 21202</strain>
    </source>
</reference>
<dbReference type="Gene3D" id="1.10.760.10">
    <property type="entry name" value="Cytochrome c-like domain"/>
    <property type="match status" value="1"/>
</dbReference>
<evidence type="ECO:0000256" key="1">
    <source>
        <dbReference type="ARBA" id="ARBA00022617"/>
    </source>
</evidence>
<evidence type="ECO:0000256" key="4">
    <source>
        <dbReference type="PROSITE-ProRule" id="PRU00433"/>
    </source>
</evidence>
<evidence type="ECO:0000313" key="9">
    <source>
        <dbReference type="Proteomes" id="UP001229244"/>
    </source>
</evidence>
<name>A0AAE4ASD4_9HYPH</name>
<keyword evidence="3 4" id="KW-0408">Iron</keyword>
<dbReference type="AlphaFoldDB" id="A0AAE4ASD4"/>
<dbReference type="GO" id="GO:0009055">
    <property type="term" value="F:electron transfer activity"/>
    <property type="evidence" value="ECO:0007669"/>
    <property type="project" value="InterPro"/>
</dbReference>
<proteinExistence type="predicted"/>
<dbReference type="InterPro" id="IPR009056">
    <property type="entry name" value="Cyt_c-like_dom"/>
</dbReference>
<dbReference type="GO" id="GO:0020037">
    <property type="term" value="F:heme binding"/>
    <property type="evidence" value="ECO:0007669"/>
    <property type="project" value="InterPro"/>
</dbReference>
<organism evidence="8 9">
    <name type="scientific">Amorphus orientalis</name>
    <dbReference type="NCBI Taxonomy" id="649198"/>
    <lineage>
        <taxon>Bacteria</taxon>
        <taxon>Pseudomonadati</taxon>
        <taxon>Pseudomonadota</taxon>
        <taxon>Alphaproteobacteria</taxon>
        <taxon>Hyphomicrobiales</taxon>
        <taxon>Amorphaceae</taxon>
        <taxon>Amorphus</taxon>
    </lineage>
</organism>
<feature type="chain" id="PRO_5042124696" evidence="6">
    <location>
        <begin position="27"/>
        <end position="144"/>
    </location>
</feature>
<feature type="domain" description="Cytochrome c" evidence="7">
    <location>
        <begin position="57"/>
        <end position="138"/>
    </location>
</feature>
<keyword evidence="1 4" id="KW-0349">Heme</keyword>
<evidence type="ECO:0000256" key="2">
    <source>
        <dbReference type="ARBA" id="ARBA00022723"/>
    </source>
</evidence>
<evidence type="ECO:0000256" key="6">
    <source>
        <dbReference type="SAM" id="SignalP"/>
    </source>
</evidence>
<evidence type="ECO:0000256" key="3">
    <source>
        <dbReference type="ARBA" id="ARBA00023004"/>
    </source>
</evidence>